<sequence>MKRPLFKKENSKSLILPLTAGLILCAVFLLQTKIDDERSTWSHEEELLYIPSGKVLKIVSLGFDEVMADILYIRMLDYFGTHATSDRTYTWLYHMADLVTTLDPKFRFPYIFAGLMLNLEANQHENARKIIIKGMNEFPNDWYFPFVLGINYFFHDGDFKDAADSIEKASRLPKSPAYLKDLALKLRREGATRETAIAFLQHLYVNFKDKELRKILAARIREIKAGGGDYE</sequence>
<evidence type="ECO:0000313" key="2">
    <source>
        <dbReference type="Proteomes" id="UP000809273"/>
    </source>
</evidence>
<proteinExistence type="predicted"/>
<dbReference type="AlphaFoldDB" id="A0A9D8PNC4"/>
<accession>A0A9D8PNC4</accession>
<organism evidence="1 2">
    <name type="scientific">Candidatus Zymogenus saltonus</name>
    <dbReference type="NCBI Taxonomy" id="2844893"/>
    <lineage>
        <taxon>Bacteria</taxon>
        <taxon>Deltaproteobacteria</taxon>
        <taxon>Candidatus Zymogenia</taxon>
        <taxon>Candidatus Zymogeniales</taxon>
        <taxon>Candidatus Zymogenaceae</taxon>
        <taxon>Candidatus Zymogenus</taxon>
    </lineage>
</organism>
<name>A0A9D8PNC4_9DELT</name>
<evidence type="ECO:0000313" key="1">
    <source>
        <dbReference type="EMBL" id="MBN1572463.1"/>
    </source>
</evidence>
<reference evidence="1" key="2">
    <citation type="submission" date="2021-01" db="EMBL/GenBank/DDBJ databases">
        <authorList>
            <person name="Hahn C.R."/>
            <person name="Youssef N.H."/>
            <person name="Elshahed M."/>
        </authorList>
    </citation>
    <scope>NUCLEOTIDE SEQUENCE</scope>
    <source>
        <strain evidence="1">Zod_Metabat.24</strain>
    </source>
</reference>
<dbReference type="Proteomes" id="UP000809273">
    <property type="component" value="Unassembled WGS sequence"/>
</dbReference>
<dbReference type="EMBL" id="JAFGIX010000023">
    <property type="protein sequence ID" value="MBN1572463.1"/>
    <property type="molecule type" value="Genomic_DNA"/>
</dbReference>
<protein>
    <recommendedName>
        <fullName evidence="3">Tetratricopeptide repeat protein</fullName>
    </recommendedName>
</protein>
<comment type="caution">
    <text evidence="1">The sequence shown here is derived from an EMBL/GenBank/DDBJ whole genome shotgun (WGS) entry which is preliminary data.</text>
</comment>
<gene>
    <name evidence="1" type="ORF">JW984_04620</name>
</gene>
<evidence type="ECO:0008006" key="3">
    <source>
        <dbReference type="Google" id="ProtNLM"/>
    </source>
</evidence>
<reference evidence="1" key="1">
    <citation type="journal article" date="2021" name="Environ. Microbiol.">
        <title>Genomic characterization of three novel Desulfobacterota classes expand the metabolic and phylogenetic diversity of the phylum.</title>
        <authorList>
            <person name="Murphy C.L."/>
            <person name="Biggerstaff J."/>
            <person name="Eichhorn A."/>
            <person name="Ewing E."/>
            <person name="Shahan R."/>
            <person name="Soriano D."/>
            <person name="Stewart S."/>
            <person name="VanMol K."/>
            <person name="Walker R."/>
            <person name="Walters P."/>
            <person name="Elshahed M.S."/>
            <person name="Youssef N.H."/>
        </authorList>
    </citation>
    <scope>NUCLEOTIDE SEQUENCE</scope>
    <source>
        <strain evidence="1">Zod_Metabat.24</strain>
    </source>
</reference>